<feature type="region of interest" description="Disordered" evidence="10">
    <location>
        <begin position="1458"/>
        <end position="1477"/>
    </location>
</feature>
<accession>A0A8J2LAD0</accession>
<dbReference type="InterPro" id="IPR020859">
    <property type="entry name" value="ROC"/>
</dbReference>
<feature type="compositionally biased region" description="Low complexity" evidence="10">
    <location>
        <begin position="356"/>
        <end position="366"/>
    </location>
</feature>
<dbReference type="PROSITE" id="PS50088">
    <property type="entry name" value="ANK_REPEAT"/>
    <property type="match status" value="2"/>
</dbReference>
<reference evidence="13" key="1">
    <citation type="submission" date="2021-06" db="EMBL/GenBank/DDBJ databases">
        <authorList>
            <person name="Hodson N. C."/>
            <person name="Mongue J. A."/>
            <person name="Jaron S. K."/>
        </authorList>
    </citation>
    <scope>NUCLEOTIDE SEQUENCE</scope>
</reference>
<dbReference type="EMBL" id="CAJVCH010429551">
    <property type="protein sequence ID" value="CAG7818748.1"/>
    <property type="molecule type" value="Genomic_DNA"/>
</dbReference>
<keyword evidence="4" id="KW-0677">Repeat</keyword>
<dbReference type="Pfam" id="PF00069">
    <property type="entry name" value="Pkinase"/>
    <property type="match status" value="1"/>
</dbReference>
<evidence type="ECO:0000313" key="14">
    <source>
        <dbReference type="Proteomes" id="UP000708208"/>
    </source>
</evidence>
<feature type="binding site" evidence="9">
    <location>
        <position position="1985"/>
    </location>
    <ligand>
        <name>ATP</name>
        <dbReference type="ChEBI" id="CHEBI:30616"/>
    </ligand>
</feature>
<evidence type="ECO:0000256" key="5">
    <source>
        <dbReference type="ARBA" id="ARBA00022741"/>
    </source>
</evidence>
<evidence type="ECO:0000256" key="9">
    <source>
        <dbReference type="PROSITE-ProRule" id="PRU10141"/>
    </source>
</evidence>
<protein>
    <recommendedName>
        <fullName evidence="15">Non-specific serine/threonine protein kinase</fullName>
    </recommendedName>
</protein>
<dbReference type="PROSITE" id="PS00108">
    <property type="entry name" value="PROTEIN_KINASE_ST"/>
    <property type="match status" value="1"/>
</dbReference>
<keyword evidence="14" id="KW-1185">Reference proteome</keyword>
<evidence type="ECO:0000259" key="11">
    <source>
        <dbReference type="PROSITE" id="PS50011"/>
    </source>
</evidence>
<evidence type="ECO:0000256" key="1">
    <source>
        <dbReference type="ARBA" id="ARBA00022527"/>
    </source>
</evidence>
<dbReference type="PROSITE" id="PS51450">
    <property type="entry name" value="LRR"/>
    <property type="match status" value="4"/>
</dbReference>
<dbReference type="PANTHER" id="PTHR24198:SF169">
    <property type="entry name" value="NON-SPECIFIC SERINE_THREONINE PROTEIN KINASE"/>
    <property type="match status" value="1"/>
</dbReference>
<dbReference type="SMART" id="SM00369">
    <property type="entry name" value="LRR_TYP"/>
    <property type="match status" value="7"/>
</dbReference>
<dbReference type="Pfam" id="PF13855">
    <property type="entry name" value="LRR_8"/>
    <property type="match status" value="2"/>
</dbReference>
<dbReference type="GO" id="GO:0005524">
    <property type="term" value="F:ATP binding"/>
    <property type="evidence" value="ECO:0007669"/>
    <property type="project" value="UniProtKB-UniRule"/>
</dbReference>
<dbReference type="InterPro" id="IPR000719">
    <property type="entry name" value="Prot_kinase_dom"/>
</dbReference>
<feature type="domain" description="Protein kinase" evidence="11">
    <location>
        <begin position="1952"/>
        <end position="2256"/>
    </location>
</feature>
<evidence type="ECO:0000256" key="10">
    <source>
        <dbReference type="SAM" id="MobiDB-lite"/>
    </source>
</evidence>
<proteinExistence type="predicted"/>
<dbReference type="GO" id="GO:0005737">
    <property type="term" value="C:cytoplasm"/>
    <property type="evidence" value="ECO:0007669"/>
    <property type="project" value="UniProtKB-ARBA"/>
</dbReference>
<dbReference type="GO" id="GO:0004674">
    <property type="term" value="F:protein serine/threonine kinase activity"/>
    <property type="evidence" value="ECO:0007669"/>
    <property type="project" value="UniProtKB-KW"/>
</dbReference>
<evidence type="ECO:0000256" key="2">
    <source>
        <dbReference type="ARBA" id="ARBA00022614"/>
    </source>
</evidence>
<evidence type="ECO:0000256" key="6">
    <source>
        <dbReference type="ARBA" id="ARBA00022777"/>
    </source>
</evidence>
<keyword evidence="6" id="KW-0418">Kinase</keyword>
<evidence type="ECO:0000256" key="8">
    <source>
        <dbReference type="PROSITE-ProRule" id="PRU00023"/>
    </source>
</evidence>
<comment type="caution">
    <text evidence="13">The sequence shown here is derived from an EMBL/GenBank/DDBJ whole genome shotgun (WGS) entry which is preliminary data.</text>
</comment>
<dbReference type="SMART" id="SM00220">
    <property type="entry name" value="S_TKc"/>
    <property type="match status" value="1"/>
</dbReference>
<dbReference type="InterPro" id="IPR008271">
    <property type="entry name" value="Ser/Thr_kinase_AS"/>
</dbReference>
<dbReference type="SMART" id="SM00248">
    <property type="entry name" value="ANK"/>
    <property type="match status" value="9"/>
</dbReference>
<dbReference type="InterPro" id="IPR032171">
    <property type="entry name" value="COR-A"/>
</dbReference>
<dbReference type="PROSITE" id="PS00107">
    <property type="entry name" value="PROTEIN_KINASE_ATP"/>
    <property type="match status" value="1"/>
</dbReference>
<keyword evidence="3" id="KW-0808">Transferase</keyword>
<feature type="compositionally biased region" description="Polar residues" evidence="10">
    <location>
        <begin position="1792"/>
        <end position="1809"/>
    </location>
</feature>
<dbReference type="InterPro" id="IPR025875">
    <property type="entry name" value="Leu-rich_rpt_4"/>
</dbReference>
<dbReference type="PROSITE" id="PS51424">
    <property type="entry name" value="ROC"/>
    <property type="match status" value="1"/>
</dbReference>
<evidence type="ECO:0000256" key="4">
    <source>
        <dbReference type="ARBA" id="ARBA00022737"/>
    </source>
</evidence>
<feature type="region of interest" description="Disordered" evidence="10">
    <location>
        <begin position="1792"/>
        <end position="1851"/>
    </location>
</feature>
<dbReference type="PANTHER" id="PTHR24198">
    <property type="entry name" value="ANKYRIN REPEAT AND PROTEIN KINASE DOMAIN-CONTAINING PROTEIN"/>
    <property type="match status" value="1"/>
</dbReference>
<evidence type="ECO:0000256" key="3">
    <source>
        <dbReference type="ARBA" id="ARBA00022679"/>
    </source>
</evidence>
<dbReference type="InterPro" id="IPR003591">
    <property type="entry name" value="Leu-rich_rpt_typical-subtyp"/>
</dbReference>
<name>A0A8J2LAD0_9HEXA</name>
<dbReference type="PROSITE" id="PS50011">
    <property type="entry name" value="PROTEIN_KINASE_DOM"/>
    <property type="match status" value="1"/>
</dbReference>
<evidence type="ECO:0000256" key="7">
    <source>
        <dbReference type="ARBA" id="ARBA00022840"/>
    </source>
</evidence>
<dbReference type="Proteomes" id="UP000708208">
    <property type="component" value="Unassembled WGS sequence"/>
</dbReference>
<dbReference type="InterPro" id="IPR002110">
    <property type="entry name" value="Ankyrin_rpt"/>
</dbReference>
<keyword evidence="1" id="KW-0723">Serine/threonine-protein kinase</keyword>
<keyword evidence="2" id="KW-0433">Leucine-rich repeat</keyword>
<dbReference type="Pfam" id="PF12796">
    <property type="entry name" value="Ank_2"/>
    <property type="match status" value="2"/>
</dbReference>
<feature type="repeat" description="ANK" evidence="8">
    <location>
        <begin position="44"/>
        <end position="76"/>
    </location>
</feature>
<keyword evidence="5 9" id="KW-0547">Nucleotide-binding</keyword>
<feature type="compositionally biased region" description="Polar residues" evidence="10">
    <location>
        <begin position="1825"/>
        <end position="1834"/>
    </location>
</feature>
<evidence type="ECO:0008006" key="15">
    <source>
        <dbReference type="Google" id="ProtNLM"/>
    </source>
</evidence>
<feature type="region of interest" description="Disordered" evidence="10">
    <location>
        <begin position="337"/>
        <end position="370"/>
    </location>
</feature>
<gene>
    <name evidence="13" type="ORF">AFUS01_LOCUS29231</name>
</gene>
<dbReference type="PROSITE" id="PS50297">
    <property type="entry name" value="ANK_REP_REGION"/>
    <property type="match status" value="2"/>
</dbReference>
<dbReference type="InterPro" id="IPR001611">
    <property type="entry name" value="Leu-rich_rpt"/>
</dbReference>
<dbReference type="Pfam" id="PF12799">
    <property type="entry name" value="LRR_4"/>
    <property type="match status" value="1"/>
</dbReference>
<keyword evidence="7 9" id="KW-0067">ATP-binding</keyword>
<dbReference type="FunFam" id="3.40.50.300:FF:001518">
    <property type="entry name" value="Leucine-rich repeat kinase, isoform C"/>
    <property type="match status" value="1"/>
</dbReference>
<dbReference type="Pfam" id="PF08477">
    <property type="entry name" value="Roc"/>
    <property type="match status" value="1"/>
</dbReference>
<dbReference type="Pfam" id="PF16095">
    <property type="entry name" value="COR-A"/>
    <property type="match status" value="1"/>
</dbReference>
<sequence length="2695" mass="301176">MSSPDEQDFPGHLLHQAALWDNADLLLDLLNGELISLINSQDSWGRTPLHAAATTDNSKCLEILLKAGANPNIASGAQDNFKTPLHVSSEHGFMSNIRRLVEHGADSFSAEGHGWTSIDLAERGGHIGCHEYLKNAATSKEEAREDLHQALRNAATNGDITAISNLVKDLGQTEVLSIINMTPNGTNTLLFKACESGNKSLVQILLENGADGRIHPVTKYSPLYIAAYYGHKEIVSILLKKYPLLVQVPTVEKWLPLHACCINGHVGILEMFLKFDYPEEYLRTFYDAATGLEYSMAFDINLKDVSDQNALYIACQMGNQRLVDTLLKFRVEGRKPGEATPVKTTPLESPAKEPDSPSSKSKNTSPNKRRLSEGIQGILNKLSIATNQNLVPSSKKDNLICPIDINAYCEEYQTPLHVAVKQKNHVIAASLLTMKSDPNLPILPTPSSNITPSPYCLQSRDSKRSGESSSALVEACLQRDLGMIELLLKHGARDDDCKALGIVSKDDIIVGKILSLKAHLDAENKVNTAYLTDTILKRQKKTLLASSVLPSSSVTINWHSQHLDRVLEQWLVSAALKINPRLRLCPRNQNLTLHAITRLDLSANSLEKIPPVVFNMCSLKYLNLSQNKIQQIEFPEEIVVPCLEEMLLQENRFESIPSEIFTHFPTLNCLNLSNNKIQVMPSCMWSSPGLQELNLSLNLLTDLPPLSSGSDADNIPIGSMDTSQFDSLPYIPVIPPISPEASEPSSPDFVMVDFEKNRDKFCVDKNLKQAKSETGNSTILIHHALWRDNIKILSNSESAERSVFGIEESAIVSLNLSHNSFHKVPKVLCCLGTNIQRLNLSFNNLKTVGHITDYPNSIRQLDLSNNRIEKWFYNANEKTTSRMQCWNCKNSEDIIPNAELCPHKRHTRLENLKTLILSGNLLKYILVSADDYGESASDVANEFNKSFSMRNLWFPNLTMLDLSDNILKEITPRISELTNLSVLNLSGNAEITDLPPEMGLLSRMWNLNTTRCNLQEPLKSMIESKRCKTMDVIGYLKSVLEDAKTYSRMKLMVVGIQGIGKTSLLSQLRQEGSQKHVHQDHWAKRMGAASKMSNPKGKTISTVGVDIGSWVLDHRGSRLSGSSCGPVIFRTWDFGGQKEYYATHLYFLSRRSLYLVVWNICDGEKGLNEIVQWLVNIQARAPNSPVIIVGTHFDLVSEKFPPGYLDYLQQRIRDKFICVSDPEKRGLPRVVHSIEVSCRTRHNIRHLCYLIYETVFSIKTSTGKRLLDQKIPSKYIHLEEIVAYLATERKSRGLDPVLTEQEFKSQVSGWLDKGFGLAFRDDAEIMQACSFLHENGVLLHYEDSTLRDLYFLDPQWLCDMLAHVVTVREINPFAKYGIMKVDDLKHLFKGQSSETRDYVLSLLSKFELAVPWDHIHLLIPSLLPSFEQMKIGQNEVRVKIPVRSRGWALKNRPQRISRHLSEDSIKQAEAAGGTTPTDSAPKGLFNKFIGGGTPSKEKETIDIPERTFFIQRGSISPINRFLLLSYFPSGFWPRLISRILADDRIVEIVRNYFNIPPPSEITKEIVQLLDQKAEWSCWQSGMELNYGDLLLMRLKEVTGEKPFSFMLRRDDGALCETEITDPEALRNGEVGLFREDDNEQVWDVVDLNETGLLEMHLPAFSVTVNTKEEIPLENEEEPEVLVKKILLEPSVESIAKLLALIVDHVDTLLEDWYPSIGTRFVHTSEGKYLVTRLIPCPKCFPSEENTNFSASTDLKSYDGIQYNQSPQRHSSGSSKANEFFKSFSFGFNSTKSPRMSSDSGVGYSPSNTRVSSVDSNSDNKDPEECSSQNGSSVVKTRAGAVPQPDNVRFSGSGDSSNFSGLNFFLKGSPGLTSFTKRNVSMYSWSVEYCILHSQKYAELKTTVPSHGNSTIPSDRQLSVKCPKHGCVFLEEICPDILFLDLNSRYLLQNPCVQRGNLLGRGAFGFVFSGKLVPKYESKMLEIAIKMFQPIDPGHDNPEAQAAYKVAKSKWFRAPAQSACRAYVAARGEVRVLYWVSHPNIVPFVGLCQSPLSIVMPRAPKGALDSVLSDYRRSGDKVSSETLRATILQVGKALEYLHSHRIIYRDLKSENVLVWNFPPPFTAAVDRQKVDVKLADYGISRSSFPTGSKGFGGTEGFMAPEIIRYNGEEEYTEKVDIFSFGMLLYEMVSLKQPFDGCENVKESILEGVRPYLTRRDCDLYPLYVLDLMVVCWSHTAKDRPTASQVVSIATGPEFTFLRDVVSLGNVTNIVSAIGLQYGGDREIWASCSTGGIYCLKIKSCTTFESCLCFEFISGVVTAMCQVEDSVWMGDTLGKIHLLRISDYSKTLECDLESQVGYCGAVVSIRNLDSVIAVAVTTGRLFLCDKNNVQLLSELGKSTVIHCLNSRIGSEGSIELWAGERAGQMTIFSIKEGTVVSQEIINHYEPVIEAVEVLLIDAHVGNDSLYSYVYPGSVIYGWDCDKREMVARLDVGKLLPVRESMEEELNNKPLQITVLKSTISEVYIGTNWGFVFVADFKYLRPITSFRPFTEDVRSFWIFRQMQTFSTMLNLASVACNTDSAQNVPSDVDIDNLSVGSVNSLSGTNLSKAENNSIDEELVAKDNILSKVSDSRGNSPVPSSGNSFKVTNNCSTNSQLLVGIGKGFSNLIDKNVGLSSRIEMKQKRRAFALLWHIKDAWE</sequence>
<organism evidence="13 14">
    <name type="scientific">Allacma fusca</name>
    <dbReference type="NCBI Taxonomy" id="39272"/>
    <lineage>
        <taxon>Eukaryota</taxon>
        <taxon>Metazoa</taxon>
        <taxon>Ecdysozoa</taxon>
        <taxon>Arthropoda</taxon>
        <taxon>Hexapoda</taxon>
        <taxon>Collembola</taxon>
        <taxon>Symphypleona</taxon>
        <taxon>Sminthuridae</taxon>
        <taxon>Allacma</taxon>
    </lineage>
</organism>
<feature type="repeat" description="ANK" evidence="8">
    <location>
        <begin position="80"/>
        <end position="112"/>
    </location>
</feature>
<evidence type="ECO:0000313" key="13">
    <source>
        <dbReference type="EMBL" id="CAG7818748.1"/>
    </source>
</evidence>
<dbReference type="OrthoDB" id="10252328at2759"/>
<evidence type="ECO:0000259" key="12">
    <source>
        <dbReference type="PROSITE" id="PS51424"/>
    </source>
</evidence>
<feature type="domain" description="Roc" evidence="12">
    <location>
        <begin position="1042"/>
        <end position="1258"/>
    </location>
</feature>
<dbReference type="InterPro" id="IPR017441">
    <property type="entry name" value="Protein_kinase_ATP_BS"/>
</dbReference>
<keyword evidence="8" id="KW-0040">ANK repeat</keyword>